<sequence length="397" mass="44838">MNSPNRNMAIVRAVREQKRSPSKVAKHFGISRQRVYQILNAFDAGGAQAVAPKSRAPHTHPQAVPDKLRADIVTIRRQLTRHGLDAGPETIAFHLERDGKRSPSTSTIRRILAKEGLISPEPKKKPKSSFIRFEAAMPNECWQADITHIFLADGTRVDVLDFLDDHSRYLLSITAASAFTGPQVAAELTRLITTYGPPASTLTDNGLVFTARLAGRKGGRNAFEKVLYTYKIQQKNGRPGHPQTQGKIERFHQTLKKWITARPPAKTIGELQEQLDEFRDYYNIHRPHRALGRRSPHHSYTTGPKASPSDNPKQEWRTRNDIVWDNGKVTVRYAGKLFHLGIGRAFKRQKVLMVIADNHVITSLAETGEVITEHYIDTARDYQRPYWKQGDPPQGTK</sequence>
<organism evidence="3 4">
    <name type="scientific">Corynebacterium marquesiae</name>
    <dbReference type="NCBI Taxonomy" id="2913503"/>
    <lineage>
        <taxon>Bacteria</taxon>
        <taxon>Bacillati</taxon>
        <taxon>Actinomycetota</taxon>
        <taxon>Actinomycetes</taxon>
        <taxon>Mycobacteriales</taxon>
        <taxon>Corynebacteriaceae</taxon>
        <taxon>Corynebacterium</taxon>
    </lineage>
</organism>
<dbReference type="PANTHER" id="PTHR35004:SF7">
    <property type="entry name" value="INTEGRASE PROTEIN"/>
    <property type="match status" value="1"/>
</dbReference>
<gene>
    <name evidence="3" type="ORF">V5S76_01885</name>
</gene>
<dbReference type="EMBL" id="JBAHUZ010000002">
    <property type="protein sequence ID" value="MEJ4137868.1"/>
    <property type="molecule type" value="Genomic_DNA"/>
</dbReference>
<dbReference type="InterPro" id="IPR036397">
    <property type="entry name" value="RNaseH_sf"/>
</dbReference>
<feature type="region of interest" description="Disordered" evidence="1">
    <location>
        <begin position="288"/>
        <end position="316"/>
    </location>
</feature>
<evidence type="ECO:0000313" key="4">
    <source>
        <dbReference type="Proteomes" id="UP001372244"/>
    </source>
</evidence>
<evidence type="ECO:0000313" key="3">
    <source>
        <dbReference type="EMBL" id="MEJ4137868.1"/>
    </source>
</evidence>
<accession>A0ABU8P448</accession>
<proteinExistence type="predicted"/>
<dbReference type="InterPro" id="IPR012337">
    <property type="entry name" value="RNaseH-like_sf"/>
</dbReference>
<evidence type="ECO:0000256" key="1">
    <source>
        <dbReference type="SAM" id="MobiDB-lite"/>
    </source>
</evidence>
<reference evidence="3 4" key="1">
    <citation type="submission" date="2024-02" db="EMBL/GenBank/DDBJ databases">
        <title>Whole genome sequencing and characterization of Corynebacterium isolated from the ocular surface of dry eye disease sufferers.</title>
        <authorList>
            <person name="Naqvi M."/>
        </authorList>
    </citation>
    <scope>NUCLEOTIDE SEQUENCE [LARGE SCALE GENOMIC DNA]</scope>
    <source>
        <strain evidence="3 4">PCR27</strain>
    </source>
</reference>
<dbReference type="Pfam" id="PF13683">
    <property type="entry name" value="rve_3"/>
    <property type="match status" value="1"/>
</dbReference>
<comment type="caution">
    <text evidence="3">The sequence shown here is derived from an EMBL/GenBank/DDBJ whole genome shotgun (WGS) entry which is preliminary data.</text>
</comment>
<dbReference type="RefSeq" id="WP_337887317.1">
    <property type="nucleotide sequence ID" value="NZ_JBAHUW010000002.1"/>
</dbReference>
<dbReference type="InterPro" id="IPR009057">
    <property type="entry name" value="Homeodomain-like_sf"/>
</dbReference>
<dbReference type="NCBIfam" id="NF033577">
    <property type="entry name" value="transpos_IS481"/>
    <property type="match status" value="1"/>
</dbReference>
<feature type="domain" description="Integrase catalytic" evidence="2">
    <location>
        <begin position="134"/>
        <end position="304"/>
    </location>
</feature>
<dbReference type="PROSITE" id="PS50994">
    <property type="entry name" value="INTEGRASE"/>
    <property type="match status" value="1"/>
</dbReference>
<dbReference type="Gene3D" id="3.30.420.10">
    <property type="entry name" value="Ribonuclease H-like superfamily/Ribonuclease H"/>
    <property type="match status" value="1"/>
</dbReference>
<protein>
    <submittedName>
        <fullName evidence="3">IS481 family transposase</fullName>
    </submittedName>
</protein>
<name>A0ABU8P448_9CORY</name>
<dbReference type="InterPro" id="IPR047656">
    <property type="entry name" value="IS481-like_transpos"/>
</dbReference>
<dbReference type="InterPro" id="IPR001584">
    <property type="entry name" value="Integrase_cat-core"/>
</dbReference>
<dbReference type="Pfam" id="PF13565">
    <property type="entry name" value="HTH_32"/>
    <property type="match status" value="1"/>
</dbReference>
<keyword evidence="4" id="KW-1185">Reference proteome</keyword>
<dbReference type="PANTHER" id="PTHR35004">
    <property type="entry name" value="TRANSPOSASE RV3428C-RELATED"/>
    <property type="match status" value="1"/>
</dbReference>
<dbReference type="SUPFAM" id="SSF46689">
    <property type="entry name" value="Homeodomain-like"/>
    <property type="match status" value="1"/>
</dbReference>
<feature type="compositionally biased region" description="Basic residues" evidence="1">
    <location>
        <begin position="288"/>
        <end position="297"/>
    </location>
</feature>
<feature type="compositionally biased region" description="Polar residues" evidence="1">
    <location>
        <begin position="298"/>
        <end position="311"/>
    </location>
</feature>
<evidence type="ECO:0000259" key="2">
    <source>
        <dbReference type="PROSITE" id="PS50994"/>
    </source>
</evidence>
<dbReference type="Proteomes" id="UP001372244">
    <property type="component" value="Unassembled WGS sequence"/>
</dbReference>
<dbReference type="SUPFAM" id="SSF53098">
    <property type="entry name" value="Ribonuclease H-like"/>
    <property type="match status" value="1"/>
</dbReference>